<name>A0A6C6Y1E9_9CAUD</name>
<evidence type="ECO:0000313" key="3">
    <source>
        <dbReference type="Proteomes" id="UP000464586"/>
    </source>
</evidence>
<protein>
    <submittedName>
        <fullName evidence="2">Putative HNH nuclease domain-containing protein</fullName>
    </submittedName>
</protein>
<dbReference type="Proteomes" id="UP000464586">
    <property type="component" value="Segment"/>
</dbReference>
<organism evidence="2 3">
    <name type="scientific">Escherichia phage nataliec</name>
    <dbReference type="NCBI Taxonomy" id="2696429"/>
    <lineage>
        <taxon>Viruses</taxon>
        <taxon>Duplodnaviria</taxon>
        <taxon>Heunggongvirae</taxon>
        <taxon>Uroviricota</taxon>
        <taxon>Caudoviricetes</taxon>
        <taxon>Andersonviridae</taxon>
        <taxon>Ounavirinae</taxon>
        <taxon>Felixounavirus</taxon>
        <taxon>Felixounavirus nataliec</taxon>
    </lineage>
</organism>
<feature type="region of interest" description="Disordered" evidence="1">
    <location>
        <begin position="1"/>
        <end position="20"/>
    </location>
</feature>
<dbReference type="EMBL" id="MN850611">
    <property type="protein sequence ID" value="QHR70976.1"/>
    <property type="molecule type" value="Genomic_DNA"/>
</dbReference>
<reference evidence="3" key="1">
    <citation type="submission" date="2019-12" db="EMBL/GenBank/DDBJ databases">
        <authorList>
            <person name="Olsen N.S."/>
            <person name="Junco L.M.F."/>
            <person name="Kot W."/>
            <person name="Hansen L.H."/>
        </authorList>
    </citation>
    <scope>NUCLEOTIDE SEQUENCE [LARGE SCALE GENOMIC DNA]</scope>
</reference>
<sequence length="144" mass="16173">MVERSVWGGKAGGSSPPTETKFKGVTMRFLKECPVHGLTEHSIHKNGNAGNRVNCLKCCALRTKLRENANREKAYKLYGDSCKICGYNKCKNALEWHHLNPNEKENTPSKLMGASWEKVKKELDKCVLLCANCHREVHSGITMI</sequence>
<keyword evidence="3" id="KW-1185">Reference proteome</keyword>
<accession>A0A6C6Y1E9</accession>
<proteinExistence type="predicted"/>
<gene>
    <name evidence="2" type="ORF">nataliec_46</name>
</gene>
<evidence type="ECO:0000256" key="1">
    <source>
        <dbReference type="SAM" id="MobiDB-lite"/>
    </source>
</evidence>
<evidence type="ECO:0000313" key="2">
    <source>
        <dbReference type="EMBL" id="QHR70976.1"/>
    </source>
</evidence>